<evidence type="ECO:0000256" key="1">
    <source>
        <dbReference type="ARBA" id="ARBA00004196"/>
    </source>
</evidence>
<name>A0A7K3M2M7_9ACTN</name>
<evidence type="ECO:0000259" key="5">
    <source>
        <dbReference type="Pfam" id="PF00496"/>
    </source>
</evidence>
<dbReference type="Gene3D" id="3.90.76.10">
    <property type="entry name" value="Dipeptide-binding Protein, Domain 1"/>
    <property type="match status" value="1"/>
</dbReference>
<feature type="domain" description="Solute-binding protein family 5" evidence="5">
    <location>
        <begin position="110"/>
        <end position="470"/>
    </location>
</feature>
<dbReference type="PANTHER" id="PTHR30290">
    <property type="entry name" value="PERIPLASMIC BINDING COMPONENT OF ABC TRANSPORTER"/>
    <property type="match status" value="1"/>
</dbReference>
<evidence type="ECO:0000313" key="7">
    <source>
        <dbReference type="Proteomes" id="UP000460435"/>
    </source>
</evidence>
<reference evidence="6 7" key="1">
    <citation type="submission" date="2019-11" db="EMBL/GenBank/DDBJ databases">
        <authorList>
            <person name="Li X.-J."/>
            <person name="Feng X.-M."/>
        </authorList>
    </citation>
    <scope>NUCLEOTIDE SEQUENCE [LARGE SCALE GENOMIC DNA]</scope>
    <source>
        <strain evidence="6 7">XMNu-373</strain>
    </source>
</reference>
<dbReference type="Pfam" id="PF00496">
    <property type="entry name" value="SBP_bac_5"/>
    <property type="match status" value="1"/>
</dbReference>
<evidence type="ECO:0000256" key="4">
    <source>
        <dbReference type="ARBA" id="ARBA00022729"/>
    </source>
</evidence>
<organism evidence="6 7">
    <name type="scientific">Phytoactinopolyspora mesophila</name>
    <dbReference type="NCBI Taxonomy" id="2650750"/>
    <lineage>
        <taxon>Bacteria</taxon>
        <taxon>Bacillati</taxon>
        <taxon>Actinomycetota</taxon>
        <taxon>Actinomycetes</taxon>
        <taxon>Jiangellales</taxon>
        <taxon>Jiangellaceae</taxon>
        <taxon>Phytoactinopolyspora</taxon>
    </lineage>
</organism>
<comment type="subcellular location">
    <subcellularLocation>
        <location evidence="1">Cell envelope</location>
    </subcellularLocation>
</comment>
<dbReference type="PANTHER" id="PTHR30290:SF10">
    <property type="entry name" value="PERIPLASMIC OLIGOPEPTIDE-BINDING PROTEIN-RELATED"/>
    <property type="match status" value="1"/>
</dbReference>
<keyword evidence="4" id="KW-0732">Signal</keyword>
<protein>
    <recommendedName>
        <fullName evidence="5">Solute-binding protein family 5 domain-containing protein</fullName>
    </recommendedName>
</protein>
<comment type="similarity">
    <text evidence="2">Belongs to the bacterial solute-binding protein 5 family.</text>
</comment>
<dbReference type="RefSeq" id="WP_162450246.1">
    <property type="nucleotide sequence ID" value="NZ_WLZY01000003.1"/>
</dbReference>
<dbReference type="GO" id="GO:0043190">
    <property type="term" value="C:ATP-binding cassette (ABC) transporter complex"/>
    <property type="evidence" value="ECO:0007669"/>
    <property type="project" value="InterPro"/>
</dbReference>
<gene>
    <name evidence="6" type="ORF">F7O44_10750</name>
</gene>
<dbReference type="EMBL" id="WLZY01000003">
    <property type="protein sequence ID" value="NDL57553.1"/>
    <property type="molecule type" value="Genomic_DNA"/>
</dbReference>
<dbReference type="InterPro" id="IPR030678">
    <property type="entry name" value="Peptide/Ni-bd"/>
</dbReference>
<evidence type="ECO:0000313" key="6">
    <source>
        <dbReference type="EMBL" id="NDL57553.1"/>
    </source>
</evidence>
<dbReference type="InterPro" id="IPR000914">
    <property type="entry name" value="SBP_5_dom"/>
</dbReference>
<dbReference type="GO" id="GO:0030313">
    <property type="term" value="C:cell envelope"/>
    <property type="evidence" value="ECO:0007669"/>
    <property type="project" value="UniProtKB-SubCell"/>
</dbReference>
<dbReference type="Gene3D" id="3.10.105.10">
    <property type="entry name" value="Dipeptide-binding Protein, Domain 3"/>
    <property type="match status" value="1"/>
</dbReference>
<dbReference type="AlphaFoldDB" id="A0A7K3M2M7"/>
<dbReference type="SUPFAM" id="SSF53850">
    <property type="entry name" value="Periplasmic binding protein-like II"/>
    <property type="match status" value="1"/>
</dbReference>
<dbReference type="Proteomes" id="UP000460435">
    <property type="component" value="Unassembled WGS sequence"/>
</dbReference>
<evidence type="ECO:0000256" key="3">
    <source>
        <dbReference type="ARBA" id="ARBA00022448"/>
    </source>
</evidence>
<evidence type="ECO:0000256" key="2">
    <source>
        <dbReference type="ARBA" id="ARBA00005695"/>
    </source>
</evidence>
<comment type="caution">
    <text evidence="6">The sequence shown here is derived from an EMBL/GenBank/DDBJ whole genome shotgun (WGS) entry which is preliminary data.</text>
</comment>
<keyword evidence="7" id="KW-1185">Reference proteome</keyword>
<dbReference type="InterPro" id="IPR039424">
    <property type="entry name" value="SBP_5"/>
</dbReference>
<proteinExistence type="inferred from homology"/>
<dbReference type="Gene3D" id="3.40.190.10">
    <property type="entry name" value="Periplasmic binding protein-like II"/>
    <property type="match status" value="1"/>
</dbReference>
<dbReference type="GO" id="GO:1904680">
    <property type="term" value="F:peptide transmembrane transporter activity"/>
    <property type="evidence" value="ECO:0007669"/>
    <property type="project" value="TreeGrafter"/>
</dbReference>
<keyword evidence="3" id="KW-0813">Transport</keyword>
<dbReference type="PIRSF" id="PIRSF002741">
    <property type="entry name" value="MppA"/>
    <property type="match status" value="1"/>
</dbReference>
<dbReference type="GO" id="GO:0015833">
    <property type="term" value="P:peptide transport"/>
    <property type="evidence" value="ECO:0007669"/>
    <property type="project" value="TreeGrafter"/>
</dbReference>
<dbReference type="GO" id="GO:0042597">
    <property type="term" value="C:periplasmic space"/>
    <property type="evidence" value="ECO:0007669"/>
    <property type="project" value="UniProtKB-ARBA"/>
</dbReference>
<accession>A0A7K3M2M7</accession>
<sequence>MRGRRFRASTPAEIGAGHPRKRVSLTLALGASAALVLAACGGDDNGNGNGNGDDGNGTAGEGDASVQVVIGTTDSVTNIDPAGSYDKPSWNIVYNTYQRLLAVPLGGTDPEPDAAESCDWEDDTTFVCDLKQGQMFADGTELKAENVVHSIERQLEIQHESNGWALLTGIDEVEERDEYSVAFNLTSADAVFPYILTTGASAIVPMSYPADELQPNDQAFGSGPYSVEAFDATQQIQLGVNENYAGDRQVNNSGVIVQFYQQESALKQAIEEGEVMVAYRSLAVTDIADLEERGAERGVEVVTGEGTEINYMVLQTGREPFDEPAVRQAIAQVLDRETIAEAVYRGTVTPLYGPVPDGVAGHVPSYQNLYGEPDADAAAQLLEDAGVETPVSFDLWWMPDRYGEEIGDMYGEIQRQLEETGLFDVNLEQLSWAQYSTTFGDGSMDAFDLGWFPDHPDPSNYIVGFYHSDSDINFLNNGYGNDEMDELIDTILTDTDQDARIAAVERATEIVAEDAPVIQLWQRDQVAAIREGVTGVEDTLDPSFIFYYDVVSGVAE</sequence>